<accession>A0A7K3RRR4</accession>
<dbReference type="PANTHER" id="PTHR36456:SF1">
    <property type="entry name" value="UPF0232 PROTEIN SCO3875"/>
    <property type="match status" value="1"/>
</dbReference>
<organism evidence="2 3">
    <name type="scientific">Streptomyces parvus</name>
    <dbReference type="NCBI Taxonomy" id="66428"/>
    <lineage>
        <taxon>Bacteria</taxon>
        <taxon>Bacillati</taxon>
        <taxon>Actinomycetota</taxon>
        <taxon>Actinomycetes</taxon>
        <taxon>Kitasatosporales</taxon>
        <taxon>Streptomycetaceae</taxon>
        <taxon>Streptomyces</taxon>
    </lineage>
</organism>
<dbReference type="Proteomes" id="UP000469670">
    <property type="component" value="Unassembled WGS sequence"/>
</dbReference>
<dbReference type="AlphaFoldDB" id="A0A7K3RRR4"/>
<evidence type="ECO:0000313" key="3">
    <source>
        <dbReference type="Proteomes" id="UP000469670"/>
    </source>
</evidence>
<feature type="compositionally biased region" description="Low complexity" evidence="1">
    <location>
        <begin position="145"/>
        <end position="160"/>
    </location>
</feature>
<comment type="caution">
    <text evidence="2">The sequence shown here is derived from an EMBL/GenBank/DDBJ whole genome shotgun (WGS) entry which is preliminary data.</text>
</comment>
<dbReference type="PANTHER" id="PTHR36456">
    <property type="entry name" value="UPF0232 PROTEIN SCO3875"/>
    <property type="match status" value="1"/>
</dbReference>
<evidence type="ECO:0000313" key="2">
    <source>
        <dbReference type="EMBL" id="NEC17895.1"/>
    </source>
</evidence>
<dbReference type="RefSeq" id="WP_164200518.1">
    <property type="nucleotide sequence ID" value="NZ_JAAGMP010000314.1"/>
</dbReference>
<reference evidence="2 3" key="1">
    <citation type="submission" date="2020-01" db="EMBL/GenBank/DDBJ databases">
        <title>Insect and environment-associated Actinomycetes.</title>
        <authorList>
            <person name="Currrie C."/>
            <person name="Chevrette M."/>
            <person name="Carlson C."/>
            <person name="Stubbendieck R."/>
            <person name="Wendt-Pienkowski E."/>
        </authorList>
    </citation>
    <scope>NUCLEOTIDE SEQUENCE [LARGE SCALE GENOMIC DNA]</scope>
    <source>
        <strain evidence="2 3">SID7590</strain>
    </source>
</reference>
<gene>
    <name evidence="2" type="ORF">G3I50_06410</name>
</gene>
<dbReference type="EMBL" id="JAAGMP010000314">
    <property type="protein sequence ID" value="NEC17895.1"/>
    <property type="molecule type" value="Genomic_DNA"/>
</dbReference>
<protein>
    <submittedName>
        <fullName evidence="2">DUF721 domain-containing protein</fullName>
    </submittedName>
</protein>
<feature type="region of interest" description="Disordered" evidence="1">
    <location>
        <begin position="145"/>
        <end position="164"/>
    </location>
</feature>
<dbReference type="Pfam" id="PF05258">
    <property type="entry name" value="DciA"/>
    <property type="match status" value="1"/>
</dbReference>
<dbReference type="InterPro" id="IPR007922">
    <property type="entry name" value="DciA-like"/>
</dbReference>
<sequence length="255" mass="27507">MTTEASGADLARLALQAARAAAKTRPTSKPRLRTARPIRGERRDSAGLGNVLGQLTAELGWQTGMNGGNILEQWPDLCPQYVGHIEPAHYDPQTRRLDLRPASPAYATQLRLLGGQLCKQINDKVGQDLVRSIRVLPVGPITAKPAPVAAAPRQPAVERPVNTRDNACDGYKATLAGIRRLELPQEDPKVAAARAEQIRTAAREPEDKFAPVVAAAEEEAADPQLSDSERARQAAIAYKYTGDTTAPVRQVFDVA</sequence>
<proteinExistence type="predicted"/>
<name>A0A7K3RRR4_9ACTN</name>
<evidence type="ECO:0000256" key="1">
    <source>
        <dbReference type="SAM" id="MobiDB-lite"/>
    </source>
</evidence>